<protein>
    <submittedName>
        <fullName evidence="2">Kinase</fullName>
    </submittedName>
</protein>
<comment type="caution">
    <text evidence="2">The sequence shown here is derived from an EMBL/GenBank/DDBJ whole genome shotgun (WGS) entry which is preliminary data.</text>
</comment>
<dbReference type="GO" id="GO:0016301">
    <property type="term" value="F:kinase activity"/>
    <property type="evidence" value="ECO:0007669"/>
    <property type="project" value="UniProtKB-KW"/>
</dbReference>
<dbReference type="Proteomes" id="UP001595681">
    <property type="component" value="Unassembled WGS sequence"/>
</dbReference>
<evidence type="ECO:0000313" key="3">
    <source>
        <dbReference type="Proteomes" id="UP001595681"/>
    </source>
</evidence>
<dbReference type="RefSeq" id="WP_380798189.1">
    <property type="nucleotide sequence ID" value="NZ_JBHRVU010000005.1"/>
</dbReference>
<reference evidence="3" key="1">
    <citation type="journal article" date="2019" name="Int. J. Syst. Evol. Microbiol.">
        <title>The Global Catalogue of Microorganisms (GCM) 10K type strain sequencing project: providing services to taxonomists for standard genome sequencing and annotation.</title>
        <authorList>
            <consortium name="The Broad Institute Genomics Platform"/>
            <consortium name="The Broad Institute Genome Sequencing Center for Infectious Disease"/>
            <person name="Wu L."/>
            <person name="Ma J."/>
        </authorList>
    </citation>
    <scope>NUCLEOTIDE SEQUENCE [LARGE SCALE GENOMIC DNA]</scope>
    <source>
        <strain evidence="3">CCM 7491</strain>
    </source>
</reference>
<organism evidence="2 3">
    <name type="scientific">Sphingobium rhizovicinum</name>
    <dbReference type="NCBI Taxonomy" id="432308"/>
    <lineage>
        <taxon>Bacteria</taxon>
        <taxon>Pseudomonadati</taxon>
        <taxon>Pseudomonadota</taxon>
        <taxon>Alphaproteobacteria</taxon>
        <taxon>Sphingomonadales</taxon>
        <taxon>Sphingomonadaceae</taxon>
        <taxon>Sphingobium</taxon>
    </lineage>
</organism>
<keyword evidence="3" id="KW-1185">Reference proteome</keyword>
<dbReference type="InterPro" id="IPR003593">
    <property type="entry name" value="AAA+_ATPase"/>
</dbReference>
<accession>A0ABV7NKB6</accession>
<name>A0ABV7NKB6_9SPHN</name>
<evidence type="ECO:0000313" key="2">
    <source>
        <dbReference type="EMBL" id="MFC3443440.1"/>
    </source>
</evidence>
<gene>
    <name evidence="2" type="ORF">ACFOKF_19990</name>
</gene>
<dbReference type="EMBL" id="JBHRVU010000005">
    <property type="protein sequence ID" value="MFC3443440.1"/>
    <property type="molecule type" value="Genomic_DNA"/>
</dbReference>
<dbReference type="SUPFAM" id="SSF52540">
    <property type="entry name" value="P-loop containing nucleoside triphosphate hydrolases"/>
    <property type="match status" value="1"/>
</dbReference>
<sequence length="265" mass="29553">MTQSLDYIAGAARKWLSLTDKPLILGLCGAQGSGKSTLAAGLQRRMQAEGRMTAVLSLDDLYLDGAERERLARDVHPLLRTRGVPGTHDVARGIAILDTVKAGQPVALPRFDKGKDEPADEELLLPGRVELLIFEGWCVGARPQPDQALANPVNALERDEDAAQLWRRHVNRQLSGPYADLFARIDRLVLLAAPDFSVVHAWRSQQEEALRAEQGDRASHAMDVVQIDRFIQHYERLTRHILDDMPGYADHSLFLDKDRGLRMAQ</sequence>
<keyword evidence="2" id="KW-0418">Kinase</keyword>
<dbReference type="Gene3D" id="3.40.50.300">
    <property type="entry name" value="P-loop containing nucleotide triphosphate hydrolases"/>
    <property type="match status" value="1"/>
</dbReference>
<keyword evidence="2" id="KW-0808">Transferase</keyword>
<proteinExistence type="predicted"/>
<dbReference type="SMART" id="SM00382">
    <property type="entry name" value="AAA"/>
    <property type="match status" value="1"/>
</dbReference>
<dbReference type="InterPro" id="IPR027417">
    <property type="entry name" value="P-loop_NTPase"/>
</dbReference>
<evidence type="ECO:0000259" key="1">
    <source>
        <dbReference type="SMART" id="SM00382"/>
    </source>
</evidence>
<feature type="domain" description="AAA+ ATPase" evidence="1">
    <location>
        <begin position="21"/>
        <end position="228"/>
    </location>
</feature>